<dbReference type="NCBIfam" id="TIGR04056">
    <property type="entry name" value="OMP_RagA_SusC"/>
    <property type="match status" value="1"/>
</dbReference>
<reference evidence="9" key="1">
    <citation type="submission" date="2021-06" db="EMBL/GenBank/DDBJ databases">
        <title>44 bacteria genomes isolated from Dapeng, Shenzhen.</title>
        <authorList>
            <person name="Zheng W."/>
            <person name="Yu S."/>
            <person name="Huang Y."/>
        </authorList>
    </citation>
    <scope>NUCLEOTIDE SEQUENCE</scope>
    <source>
        <strain evidence="9">DP5N28-2</strain>
    </source>
</reference>
<dbReference type="NCBIfam" id="TIGR04057">
    <property type="entry name" value="SusC_RagA_signa"/>
    <property type="match status" value="1"/>
</dbReference>
<evidence type="ECO:0000256" key="6">
    <source>
        <dbReference type="ARBA" id="ARBA00023237"/>
    </source>
</evidence>
<keyword evidence="2 7" id="KW-0813">Transport</keyword>
<dbReference type="Pfam" id="PF07715">
    <property type="entry name" value="Plug"/>
    <property type="match status" value="1"/>
</dbReference>
<dbReference type="Gene3D" id="2.170.130.10">
    <property type="entry name" value="TonB-dependent receptor, plug domain"/>
    <property type="match status" value="1"/>
</dbReference>
<comment type="subcellular location">
    <subcellularLocation>
        <location evidence="1 7">Cell outer membrane</location>
        <topology evidence="1 7">Multi-pass membrane protein</topology>
    </subcellularLocation>
</comment>
<dbReference type="RefSeq" id="WP_222581088.1">
    <property type="nucleotide sequence ID" value="NZ_JAHVHU010000015.1"/>
</dbReference>
<evidence type="ECO:0000256" key="3">
    <source>
        <dbReference type="ARBA" id="ARBA00022452"/>
    </source>
</evidence>
<dbReference type="SUPFAM" id="SSF56935">
    <property type="entry name" value="Porins"/>
    <property type="match status" value="1"/>
</dbReference>
<dbReference type="InterPro" id="IPR039426">
    <property type="entry name" value="TonB-dep_rcpt-like"/>
</dbReference>
<dbReference type="InterPro" id="IPR012910">
    <property type="entry name" value="Plug_dom"/>
</dbReference>
<sequence>MIKQVFLNFIWISLFLLVAVPTGFSADVLTVKTGEDLSQNNFVGAVSGKVTDEEGEPLIGVNVVVQDSNNGTSTDFDGNYMLENVDDDAVLVFSYVGYQTQEVEVDGRSVIDVKMSSDAQMLDELVVIGYGTVKKSDLTGAVDRIEMDDKENQANVNLLQSLSGASAGINIEGRGGAGGQPSFSIRGQTSLSASNSPLIVLDGIIYNGSVRDININDVESIDILKDASAAAVYGSRSANGVMIITTKKGRTEKPVISFNSYYGFQDMTNNPMRVMNGDEFAVRLVDYSHQNLLYQWYGTNPDGPEGRPVRPDVTDRNLVSTYLLTQEEKDNYLAGNYVDWVDEVLQVAPMQNYNLSLSGSSGDKLNYFISGSYTDVEGIQLNDQYKRLTLRSNVESNVNDWLTLGINLGYTFSDFSGIPASLASARVASPLANNYIGQSSYDIYLGGELFQPYPLVDTYIDNSDLRNQLNMTGRIKIDIPWIEGLSNEFNYSNRFANSDVNTLHGYNTRSGVSNKGLAIKNPTKSRDWILNNIVTYLRSFGDHQVNSTLLFSREGRSGDATLARAEGFDNIALGYNNMGLAEISSINTSAWEESSLAFMARVNYSYKSRYMITGTFRRDGFSGFSEGNKWATFPSLSLAWVFSEESGLKDLGDYYGKLRLSYGQNGNQGVGRYSSLSRMATSYYVYNKSTAIGLYPSTLGNAGLTWETTESYNLGIDFGFYGNRLTGSVDVYTADTRDVLVRRQLPRAAGYSSVWANIGGLKNNGIDLKLNSINFDQSKFKWESQFVFSLNRNEITRLYGTEDDADIGNQWFVGEPISALYDYKMTGGVWTEEEFFAGEIPLEGWLPGQFRYEDINGDGAISPQQDRAIIGYAAPSYRFSINNTFSYGPLSLNVNINSIQGGDNYYLANNAKYINPLFYFPNRHNNSAINQYWRPDAPTTNTTGIYNNPPQESGIYQSRSFVRLQDVTLAYAFEDQVLQALGMNNLQIYVSSKNPYVWTKWQGWDPETGTSDTPMMRNVIAGIRLSF</sequence>
<keyword evidence="3 7" id="KW-1134">Transmembrane beta strand</keyword>
<dbReference type="AlphaFoldDB" id="A0A953HZG7"/>
<evidence type="ECO:0000259" key="8">
    <source>
        <dbReference type="Pfam" id="PF07715"/>
    </source>
</evidence>
<dbReference type="Gene3D" id="2.40.170.20">
    <property type="entry name" value="TonB-dependent receptor, beta-barrel domain"/>
    <property type="match status" value="1"/>
</dbReference>
<evidence type="ECO:0000313" key="10">
    <source>
        <dbReference type="Proteomes" id="UP000753961"/>
    </source>
</evidence>
<comment type="similarity">
    <text evidence="7">Belongs to the TonB-dependent receptor family.</text>
</comment>
<dbReference type="PROSITE" id="PS52016">
    <property type="entry name" value="TONB_DEPENDENT_REC_3"/>
    <property type="match status" value="1"/>
</dbReference>
<protein>
    <submittedName>
        <fullName evidence="9">TonB-dependent receptor</fullName>
    </submittedName>
</protein>
<dbReference type="InterPro" id="IPR023996">
    <property type="entry name" value="TonB-dep_OMP_SusC/RagA"/>
</dbReference>
<proteinExistence type="inferred from homology"/>
<dbReference type="Pfam" id="PF13715">
    <property type="entry name" value="CarbopepD_reg_2"/>
    <property type="match status" value="1"/>
</dbReference>
<dbReference type="InterPro" id="IPR008969">
    <property type="entry name" value="CarboxyPept-like_regulatory"/>
</dbReference>
<dbReference type="GO" id="GO:0009279">
    <property type="term" value="C:cell outer membrane"/>
    <property type="evidence" value="ECO:0007669"/>
    <property type="project" value="UniProtKB-SubCell"/>
</dbReference>
<accession>A0A953HZG7</accession>
<comment type="caution">
    <text evidence="9">The sequence shown here is derived from an EMBL/GenBank/DDBJ whole genome shotgun (WGS) entry which is preliminary data.</text>
</comment>
<dbReference type="InterPro" id="IPR037066">
    <property type="entry name" value="Plug_dom_sf"/>
</dbReference>
<evidence type="ECO:0000256" key="1">
    <source>
        <dbReference type="ARBA" id="ARBA00004571"/>
    </source>
</evidence>
<keyword evidence="5 7" id="KW-0472">Membrane</keyword>
<keyword evidence="10" id="KW-1185">Reference proteome</keyword>
<dbReference type="FunFam" id="2.60.40.1120:FF:000003">
    <property type="entry name" value="Outer membrane protein Omp121"/>
    <property type="match status" value="1"/>
</dbReference>
<feature type="domain" description="TonB-dependent receptor plug" evidence="8">
    <location>
        <begin position="135"/>
        <end position="241"/>
    </location>
</feature>
<evidence type="ECO:0000313" key="9">
    <source>
        <dbReference type="EMBL" id="MBY5959551.1"/>
    </source>
</evidence>
<dbReference type="InterPro" id="IPR023997">
    <property type="entry name" value="TonB-dep_OMP_SusC/RagA_CS"/>
</dbReference>
<dbReference type="EMBL" id="JAHVHU010000015">
    <property type="protein sequence ID" value="MBY5959551.1"/>
    <property type="molecule type" value="Genomic_DNA"/>
</dbReference>
<organism evidence="9 10">
    <name type="scientific">Membranihabitans marinus</name>
    <dbReference type="NCBI Taxonomy" id="1227546"/>
    <lineage>
        <taxon>Bacteria</taxon>
        <taxon>Pseudomonadati</taxon>
        <taxon>Bacteroidota</taxon>
        <taxon>Saprospiria</taxon>
        <taxon>Saprospirales</taxon>
        <taxon>Saprospiraceae</taxon>
        <taxon>Membranihabitans</taxon>
    </lineage>
</organism>
<dbReference type="InterPro" id="IPR036942">
    <property type="entry name" value="Beta-barrel_TonB_sf"/>
</dbReference>
<dbReference type="Proteomes" id="UP000753961">
    <property type="component" value="Unassembled WGS sequence"/>
</dbReference>
<evidence type="ECO:0000256" key="4">
    <source>
        <dbReference type="ARBA" id="ARBA00022692"/>
    </source>
</evidence>
<keyword evidence="6 7" id="KW-0998">Cell outer membrane</keyword>
<dbReference type="SUPFAM" id="SSF49464">
    <property type="entry name" value="Carboxypeptidase regulatory domain-like"/>
    <property type="match status" value="1"/>
</dbReference>
<name>A0A953HZG7_9BACT</name>
<dbReference type="Gene3D" id="2.60.40.1120">
    <property type="entry name" value="Carboxypeptidase-like, regulatory domain"/>
    <property type="match status" value="1"/>
</dbReference>
<evidence type="ECO:0000256" key="5">
    <source>
        <dbReference type="ARBA" id="ARBA00023136"/>
    </source>
</evidence>
<keyword evidence="9" id="KW-0675">Receptor</keyword>
<keyword evidence="4 7" id="KW-0812">Transmembrane</keyword>
<evidence type="ECO:0000256" key="7">
    <source>
        <dbReference type="PROSITE-ProRule" id="PRU01360"/>
    </source>
</evidence>
<evidence type="ECO:0000256" key="2">
    <source>
        <dbReference type="ARBA" id="ARBA00022448"/>
    </source>
</evidence>
<gene>
    <name evidence="9" type="ORF">KUV50_15470</name>
</gene>